<dbReference type="EMBL" id="ML119052">
    <property type="protein sequence ID" value="ROT41490.1"/>
    <property type="molecule type" value="Genomic_DNA"/>
</dbReference>
<gene>
    <name evidence="2" type="ORF">SODALDRAFT_357543</name>
</gene>
<protein>
    <submittedName>
        <fullName evidence="2">Uncharacterized protein</fullName>
    </submittedName>
</protein>
<proteinExistence type="predicted"/>
<keyword evidence="1" id="KW-0812">Transmembrane</keyword>
<keyword evidence="1" id="KW-1133">Transmembrane helix</keyword>
<sequence>MLIDYPVSMAAVVVVAAKARTRVNPRCSWLKRLRHPVFGSSNLPSTHDAPSVIFLIIVIFITTSSAMRRLSYFCLLPQILRLG</sequence>
<dbReference type="Proteomes" id="UP000272025">
    <property type="component" value="Unassembled WGS sequence"/>
</dbReference>
<evidence type="ECO:0000256" key="1">
    <source>
        <dbReference type="SAM" id="Phobius"/>
    </source>
</evidence>
<dbReference type="GeneID" id="39582490"/>
<organism evidence="2 3">
    <name type="scientific">Sodiomyces alkalinus (strain CBS 110278 / VKM F-3762 / F11)</name>
    <name type="common">Alkaliphilic filamentous fungus</name>
    <dbReference type="NCBI Taxonomy" id="1314773"/>
    <lineage>
        <taxon>Eukaryota</taxon>
        <taxon>Fungi</taxon>
        <taxon>Dikarya</taxon>
        <taxon>Ascomycota</taxon>
        <taxon>Pezizomycotina</taxon>
        <taxon>Sordariomycetes</taxon>
        <taxon>Hypocreomycetidae</taxon>
        <taxon>Glomerellales</taxon>
        <taxon>Plectosphaerellaceae</taxon>
        <taxon>Sodiomyces</taxon>
    </lineage>
</organism>
<accession>A0A3N2Q409</accession>
<dbReference type="RefSeq" id="XP_028469296.1">
    <property type="nucleotide sequence ID" value="XM_028614012.1"/>
</dbReference>
<reference evidence="2 3" key="1">
    <citation type="journal article" date="2018" name="Mol. Ecol.">
        <title>The obligate alkalophilic soda-lake fungus Sodiomyces alkalinus has shifted to a protein diet.</title>
        <authorList>
            <person name="Grum-Grzhimaylo A.A."/>
            <person name="Falkoski D.L."/>
            <person name="van den Heuvel J."/>
            <person name="Valero-Jimenez C.A."/>
            <person name="Min B."/>
            <person name="Choi I.G."/>
            <person name="Lipzen A."/>
            <person name="Daum C.G."/>
            <person name="Aanen D.K."/>
            <person name="Tsang A."/>
            <person name="Henrissat B."/>
            <person name="Bilanenko E.N."/>
            <person name="de Vries R.P."/>
            <person name="van Kan J.A.L."/>
            <person name="Grigoriev I.V."/>
            <person name="Debets A.J.M."/>
        </authorList>
    </citation>
    <scope>NUCLEOTIDE SEQUENCE [LARGE SCALE GENOMIC DNA]</scope>
    <source>
        <strain evidence="2 3">F11</strain>
    </source>
</reference>
<keyword evidence="1" id="KW-0472">Membrane</keyword>
<dbReference type="AlphaFoldDB" id="A0A3N2Q409"/>
<evidence type="ECO:0000313" key="2">
    <source>
        <dbReference type="EMBL" id="ROT41490.1"/>
    </source>
</evidence>
<evidence type="ECO:0000313" key="3">
    <source>
        <dbReference type="Proteomes" id="UP000272025"/>
    </source>
</evidence>
<keyword evidence="3" id="KW-1185">Reference proteome</keyword>
<feature type="transmembrane region" description="Helical" evidence="1">
    <location>
        <begin position="49"/>
        <end position="67"/>
    </location>
</feature>
<name>A0A3N2Q409_SODAK</name>